<keyword evidence="3" id="KW-1185">Reference proteome</keyword>
<evidence type="ECO:0000313" key="3">
    <source>
        <dbReference type="Proteomes" id="UP000501421"/>
    </source>
</evidence>
<accession>A0A679FMG3</accession>
<name>A0A679FMG3_9BACL</name>
<protein>
    <submittedName>
        <fullName evidence="2">Uncharacterized protein</fullName>
    </submittedName>
</protein>
<organism evidence="2 3">
    <name type="scientific">Geobacillus subterraneus</name>
    <dbReference type="NCBI Taxonomy" id="129338"/>
    <lineage>
        <taxon>Bacteria</taxon>
        <taxon>Bacillati</taxon>
        <taxon>Bacillota</taxon>
        <taxon>Bacilli</taxon>
        <taxon>Bacillales</taxon>
        <taxon>Anoxybacillaceae</taxon>
        <taxon>Geobacillus</taxon>
    </lineage>
</organism>
<dbReference type="AlphaFoldDB" id="A0A679FMG3"/>
<dbReference type="EMBL" id="AP022557">
    <property type="protein sequence ID" value="BBW97578.1"/>
    <property type="molecule type" value="Genomic_DNA"/>
</dbReference>
<gene>
    <name evidence="2" type="ORF">GsuE55_24110</name>
</gene>
<feature type="compositionally biased region" description="Polar residues" evidence="1">
    <location>
        <begin position="8"/>
        <end position="32"/>
    </location>
</feature>
<feature type="region of interest" description="Disordered" evidence="1">
    <location>
        <begin position="1"/>
        <end position="53"/>
    </location>
</feature>
<evidence type="ECO:0000256" key="1">
    <source>
        <dbReference type="SAM" id="MobiDB-lite"/>
    </source>
</evidence>
<proteinExistence type="predicted"/>
<reference evidence="3" key="1">
    <citation type="journal article" date="2020" name="Microbiol. Resour. Announc.">
        <title>Complete Genome Sequence of Geobacillus sp. Strain E55-1, Isolated from Mine Geyser in Japan.</title>
        <authorList>
            <person name="Miyazaki K."/>
            <person name="Hase E."/>
            <person name="Tokito N."/>
        </authorList>
    </citation>
    <scope>NUCLEOTIDE SEQUENCE [LARGE SCALE GENOMIC DNA]</scope>
    <source>
        <strain evidence="3">E55-1</strain>
    </source>
</reference>
<sequence length="53" mass="5686">MPSDRRTQVNNSLTFSGPSFFQTKTRPVQSEGGSFVRTMRIGQPAATAPGGTK</sequence>
<evidence type="ECO:0000313" key="2">
    <source>
        <dbReference type="EMBL" id="BBW97578.1"/>
    </source>
</evidence>
<dbReference type="Proteomes" id="UP000501421">
    <property type="component" value="Chromosome"/>
</dbReference>